<sequence>MESSALCLFLNKHVEKNVAKFPNYFEFPRQQNGDRPKIPEVSNYKSSQDIMGSSRRPLNMESVLDQLSTEDDLKMIRAGDRFHRVSITTHVIRCNFSAGYKFLTCSVKSLDETERTKIFGIKAWTDSLDKLKVDTGDVVTFERLFKPSKSNSSTPISKPKSTPSTPSTSTKREYVPKSNDLQLDLFFTLNSAYS</sequence>
<reference evidence="2" key="1">
    <citation type="submission" date="2022-11" db="UniProtKB">
        <authorList>
            <consortium name="WormBaseParasite"/>
        </authorList>
    </citation>
    <scope>IDENTIFICATION</scope>
</reference>
<name>A0AC35F1N6_9BILA</name>
<dbReference type="Proteomes" id="UP000887580">
    <property type="component" value="Unplaced"/>
</dbReference>
<proteinExistence type="predicted"/>
<evidence type="ECO:0000313" key="2">
    <source>
        <dbReference type="WBParaSite" id="PS1159_v2.g12930.t1"/>
    </source>
</evidence>
<protein>
    <submittedName>
        <fullName evidence="2">Uncharacterized protein</fullName>
    </submittedName>
</protein>
<dbReference type="WBParaSite" id="PS1159_v2.g12930.t1">
    <property type="protein sequence ID" value="PS1159_v2.g12930.t1"/>
    <property type="gene ID" value="PS1159_v2.g12930"/>
</dbReference>
<evidence type="ECO:0000313" key="1">
    <source>
        <dbReference type="Proteomes" id="UP000887580"/>
    </source>
</evidence>
<organism evidence="1 2">
    <name type="scientific">Panagrolaimus sp. PS1159</name>
    <dbReference type="NCBI Taxonomy" id="55785"/>
    <lineage>
        <taxon>Eukaryota</taxon>
        <taxon>Metazoa</taxon>
        <taxon>Ecdysozoa</taxon>
        <taxon>Nematoda</taxon>
        <taxon>Chromadorea</taxon>
        <taxon>Rhabditida</taxon>
        <taxon>Tylenchina</taxon>
        <taxon>Panagrolaimomorpha</taxon>
        <taxon>Panagrolaimoidea</taxon>
        <taxon>Panagrolaimidae</taxon>
        <taxon>Panagrolaimus</taxon>
    </lineage>
</organism>
<accession>A0AC35F1N6</accession>